<dbReference type="AlphaFoldDB" id="I3YW68"/>
<evidence type="ECO:0000256" key="1">
    <source>
        <dbReference type="ARBA" id="ARBA00010088"/>
    </source>
</evidence>
<dbReference type="PANTHER" id="PTHR43798">
    <property type="entry name" value="MONOACYLGLYCEROL LIPASE"/>
    <property type="match status" value="1"/>
</dbReference>
<dbReference type="EMBL" id="CP003280">
    <property type="protein sequence ID" value="AFL81236.1"/>
    <property type="molecule type" value="Genomic_DNA"/>
</dbReference>
<dbReference type="STRING" id="746697.Aeqsu_1756"/>
<dbReference type="InterPro" id="IPR050266">
    <property type="entry name" value="AB_hydrolase_sf"/>
</dbReference>
<dbReference type="eggNOG" id="COG0596">
    <property type="taxonomic scope" value="Bacteria"/>
</dbReference>
<evidence type="ECO:0000256" key="3">
    <source>
        <dbReference type="PIRNR" id="PIRNR005539"/>
    </source>
</evidence>
<feature type="domain" description="AB hydrolase-1" evidence="5">
    <location>
        <begin position="48"/>
        <end position="297"/>
    </location>
</feature>
<evidence type="ECO:0000313" key="6">
    <source>
        <dbReference type="EMBL" id="AFL81236.1"/>
    </source>
</evidence>
<dbReference type="PRINTS" id="PR00793">
    <property type="entry name" value="PROAMNOPTASE"/>
</dbReference>
<feature type="active site" evidence="4">
    <location>
        <position position="264"/>
    </location>
</feature>
<reference evidence="6 7" key="1">
    <citation type="submission" date="2012-06" db="EMBL/GenBank/DDBJ databases">
        <title>The complete genome of Aequorivita sublithincola DSM 14238.</title>
        <authorList>
            <consortium name="US DOE Joint Genome Institute (JGI-PGF)"/>
            <person name="Lucas S."/>
            <person name="Copeland A."/>
            <person name="Lapidus A."/>
            <person name="Goodwin L."/>
            <person name="Pitluck S."/>
            <person name="Peters L."/>
            <person name="Munk A.C.C."/>
            <person name="Kyrpides N."/>
            <person name="Mavromatis K."/>
            <person name="Pagani I."/>
            <person name="Ivanova N."/>
            <person name="Ovchinnikova G."/>
            <person name="Zeytun A."/>
            <person name="Detter J.C."/>
            <person name="Han C."/>
            <person name="Land M."/>
            <person name="Hauser L."/>
            <person name="Markowitz V."/>
            <person name="Cheng J.-F."/>
            <person name="Hugenholtz P."/>
            <person name="Woyke T."/>
            <person name="Wu D."/>
            <person name="Tindall B."/>
            <person name="Faehnrich R."/>
            <person name="Brambilla E."/>
            <person name="Klenk H.-P."/>
            <person name="Eisen J.A."/>
        </authorList>
    </citation>
    <scope>NUCLEOTIDE SEQUENCE [LARGE SCALE GENOMIC DNA]</scope>
    <source>
        <strain evidence="7">DSM 14238 / LMG 21431 / ACAM 643 / 9-3</strain>
    </source>
</reference>
<feature type="active site" description="Nucleophile" evidence="4">
    <location>
        <position position="123"/>
    </location>
</feature>
<dbReference type="PIRSF" id="PIRSF005539">
    <property type="entry name" value="Pept_S33_TRI_F1"/>
    <property type="match status" value="1"/>
</dbReference>
<dbReference type="InterPro" id="IPR000073">
    <property type="entry name" value="AB_hydrolase_1"/>
</dbReference>
<keyword evidence="7" id="KW-1185">Reference proteome</keyword>
<name>I3YW68_AEQSU</name>
<protein>
    <submittedName>
        <fullName evidence="6">Proline-specific peptidase</fullName>
    </submittedName>
</protein>
<dbReference type="GO" id="GO:0016020">
    <property type="term" value="C:membrane"/>
    <property type="evidence" value="ECO:0007669"/>
    <property type="project" value="TreeGrafter"/>
</dbReference>
<dbReference type="PANTHER" id="PTHR43798:SF33">
    <property type="entry name" value="HYDROLASE, PUTATIVE (AFU_ORTHOLOGUE AFUA_2G14860)-RELATED"/>
    <property type="match status" value="1"/>
</dbReference>
<dbReference type="SUPFAM" id="SSF53474">
    <property type="entry name" value="alpha/beta-Hydrolases"/>
    <property type="match status" value="1"/>
</dbReference>
<sequence>MKIVITLLCIFSLLINSSCNKVIEKEGYVNVEGGKIWYKIVGEGDGIPLLILHGGPGSRSCDMIPGFSLLAKDRPVIFYDQLGSGNSDRPTDTTLWKTERFVNEIDLLRSALELDELHILGHSCGSTFLIEYMLTKQPKGVKSVIFSSPHISSPDWMADAKILLSQLPISVQDTISKYEALKNYNAPEYLSATDSFYARHLSRKSWHIIPNVECENVPGFNDQIYEYMWGPTEFNITGTLKDFDRTADLDKIIEPILFMTGEYDEARPETMYKYQKLSRNASVEIIDDAAHKTMIDQPEKVYEVISRFLKKVENNK</sequence>
<dbReference type="Pfam" id="PF00561">
    <property type="entry name" value="Abhydrolase_1"/>
    <property type="match status" value="1"/>
</dbReference>
<keyword evidence="2 3" id="KW-0378">Hydrolase</keyword>
<dbReference type="InterPro" id="IPR005945">
    <property type="entry name" value="Pro_imino_pep"/>
</dbReference>
<evidence type="ECO:0000256" key="2">
    <source>
        <dbReference type="ARBA" id="ARBA00022801"/>
    </source>
</evidence>
<comment type="similarity">
    <text evidence="1 3">Belongs to the peptidase S33 family.</text>
</comment>
<dbReference type="NCBIfam" id="TIGR01250">
    <property type="entry name" value="pro_imino_pep_2"/>
    <property type="match status" value="1"/>
</dbReference>
<dbReference type="InterPro" id="IPR002410">
    <property type="entry name" value="Peptidase_S33"/>
</dbReference>
<organism evidence="6 7">
    <name type="scientific">Aequorivita sublithincola (strain DSM 14238 / LMG 21431 / ACAM 643 / 9-3)</name>
    <dbReference type="NCBI Taxonomy" id="746697"/>
    <lineage>
        <taxon>Bacteria</taxon>
        <taxon>Pseudomonadati</taxon>
        <taxon>Bacteroidota</taxon>
        <taxon>Flavobacteriia</taxon>
        <taxon>Flavobacteriales</taxon>
        <taxon>Flavobacteriaceae</taxon>
        <taxon>Aequorivita</taxon>
    </lineage>
</organism>
<dbReference type="PATRIC" id="fig|746697.3.peg.1787"/>
<dbReference type="KEGG" id="asl:Aeqsu_1756"/>
<dbReference type="HOGENOM" id="CLU_020336_15_0_10"/>
<gene>
    <name evidence="6" type="ordered locus">Aeqsu_1756</name>
</gene>
<feature type="active site" description="Proton donor" evidence="4">
    <location>
        <position position="291"/>
    </location>
</feature>
<dbReference type="OrthoDB" id="9780932at2"/>
<evidence type="ECO:0000259" key="5">
    <source>
        <dbReference type="Pfam" id="PF00561"/>
    </source>
</evidence>
<dbReference type="GO" id="GO:0006508">
    <property type="term" value="P:proteolysis"/>
    <property type="evidence" value="ECO:0007669"/>
    <property type="project" value="InterPro"/>
</dbReference>
<accession>I3YW68</accession>
<dbReference type="Gene3D" id="3.40.50.1820">
    <property type="entry name" value="alpha/beta hydrolase"/>
    <property type="match status" value="1"/>
</dbReference>
<dbReference type="RefSeq" id="WP_014782491.1">
    <property type="nucleotide sequence ID" value="NC_018013.1"/>
</dbReference>
<dbReference type="Proteomes" id="UP000006049">
    <property type="component" value="Chromosome"/>
</dbReference>
<dbReference type="GO" id="GO:0008233">
    <property type="term" value="F:peptidase activity"/>
    <property type="evidence" value="ECO:0007669"/>
    <property type="project" value="InterPro"/>
</dbReference>
<proteinExistence type="inferred from homology"/>
<dbReference type="InterPro" id="IPR029058">
    <property type="entry name" value="AB_hydrolase_fold"/>
</dbReference>
<evidence type="ECO:0000313" key="7">
    <source>
        <dbReference type="Proteomes" id="UP000006049"/>
    </source>
</evidence>
<evidence type="ECO:0000256" key="4">
    <source>
        <dbReference type="PIRSR" id="PIRSR005539-1"/>
    </source>
</evidence>